<dbReference type="EMBL" id="JABFUD020000017">
    <property type="protein sequence ID" value="KAI5067811.1"/>
    <property type="molecule type" value="Genomic_DNA"/>
</dbReference>
<gene>
    <name evidence="2" type="ORF">GOP47_0018339</name>
</gene>
<evidence type="ECO:0000313" key="3">
    <source>
        <dbReference type="Proteomes" id="UP000886520"/>
    </source>
</evidence>
<feature type="region of interest" description="Disordered" evidence="1">
    <location>
        <begin position="1"/>
        <end position="42"/>
    </location>
</feature>
<name>A0A9D4ZCP2_ADICA</name>
<evidence type="ECO:0000313" key="2">
    <source>
        <dbReference type="EMBL" id="KAI5067811.1"/>
    </source>
</evidence>
<keyword evidence="3" id="KW-1185">Reference proteome</keyword>
<proteinExistence type="predicted"/>
<feature type="non-terminal residue" evidence="2">
    <location>
        <position position="1"/>
    </location>
</feature>
<accession>A0A9D4ZCP2</accession>
<dbReference type="Proteomes" id="UP000886520">
    <property type="component" value="Chromosome 17"/>
</dbReference>
<feature type="compositionally biased region" description="Basic residues" evidence="1">
    <location>
        <begin position="1"/>
        <end position="11"/>
    </location>
</feature>
<evidence type="ECO:0000256" key="1">
    <source>
        <dbReference type="SAM" id="MobiDB-lite"/>
    </source>
</evidence>
<organism evidence="2 3">
    <name type="scientific">Adiantum capillus-veneris</name>
    <name type="common">Maidenhair fern</name>
    <dbReference type="NCBI Taxonomy" id="13818"/>
    <lineage>
        <taxon>Eukaryota</taxon>
        <taxon>Viridiplantae</taxon>
        <taxon>Streptophyta</taxon>
        <taxon>Embryophyta</taxon>
        <taxon>Tracheophyta</taxon>
        <taxon>Polypodiopsida</taxon>
        <taxon>Polypodiidae</taxon>
        <taxon>Polypodiales</taxon>
        <taxon>Pteridineae</taxon>
        <taxon>Pteridaceae</taxon>
        <taxon>Vittarioideae</taxon>
        <taxon>Adiantum</taxon>
    </lineage>
</organism>
<comment type="caution">
    <text evidence="2">The sequence shown here is derived from an EMBL/GenBank/DDBJ whole genome shotgun (WGS) entry which is preliminary data.</text>
</comment>
<protein>
    <submittedName>
        <fullName evidence="2">Uncharacterized protein</fullName>
    </submittedName>
</protein>
<dbReference type="AlphaFoldDB" id="A0A9D4ZCP2"/>
<reference evidence="2" key="1">
    <citation type="submission" date="2021-01" db="EMBL/GenBank/DDBJ databases">
        <title>Adiantum capillus-veneris genome.</title>
        <authorList>
            <person name="Fang Y."/>
            <person name="Liao Q."/>
        </authorList>
    </citation>
    <scope>NUCLEOTIDE SEQUENCE</scope>
    <source>
        <strain evidence="2">H3</strain>
        <tissue evidence="2">Leaf</tissue>
    </source>
</reference>
<sequence>ATMPRRSRRRGMTSGSIITEAGAVPPARERPIPTPATSERPRPAQLLTRDGLKTLKAGCNVFPRPVAADVRSCSAPTFTRKEIMHFSGLGLLSPDSTHQYSPQADPHDAYHLLLETHQRLRPLLPAVPRQENPAQHPHYLDSPRKLISLKIKQRMSKAGAIEQLIPTPRLGPQENRTQCHQDIYTHEQHNDEDNTKKSVAGLCPSSLPDFADAKHTEGIRDKSIANFPSSDLFLAQTTVNPLQSQVMEQRADKAKIDHPMADEKEHHPEDYTDKLIANLPSSLYDFDDPQTGEKEELGTTTHSQSNMATNIHEFSYYSCEFHELYSPDFRERHPGRAYSQYIPYTLFGDSPDIFEDFRRSLGHLYL</sequence>